<dbReference type="PANTHER" id="PTHR43244:SF2">
    <property type="entry name" value="CONSERVED HYPOTHETICAL ALANINE AND PROLINE-RICH PROTEIN"/>
    <property type="match status" value="1"/>
</dbReference>
<dbReference type="PANTHER" id="PTHR43244">
    <property type="match status" value="1"/>
</dbReference>
<sequence>MKVRIGIAPGASSGEGLEEIVGRLDELGVDSLWLSEVVSSPGPDPIVGLAYAAARTRRLKLGTGVSVLPGRNPVLFAKQLATLARLAPGRILPAVGLGPAQPADRDAFPLPPPLPAGRHGGPGQRGAVLDEALILLRRLLTEPSVTFHGRYFVLDDVSIGALPAKPLDIWLGGAAPAALRRIGRLGDGWLASLVTPSDAAEGIATITAAADAAGRTIDPEHYGLSIAVALSGDILPPELATTVRRRRPDADPAALVPVGWDALRRRIEDYVAVGVSKFVVRPATSPPSWADFIDQFATELLPIET</sequence>
<dbReference type="InterPro" id="IPR050564">
    <property type="entry name" value="F420-G6PD/mer"/>
</dbReference>
<dbReference type="Gene3D" id="3.20.20.30">
    <property type="entry name" value="Luciferase-like domain"/>
    <property type="match status" value="1"/>
</dbReference>
<evidence type="ECO:0000256" key="1">
    <source>
        <dbReference type="SAM" id="MobiDB-lite"/>
    </source>
</evidence>
<dbReference type="AlphaFoldDB" id="A0A1C3NTL8"/>
<dbReference type="SUPFAM" id="SSF51679">
    <property type="entry name" value="Bacterial luciferase-like"/>
    <property type="match status" value="1"/>
</dbReference>
<protein>
    <submittedName>
        <fullName evidence="3">Putative F420-dependent oxidoreductase</fullName>
    </submittedName>
</protein>
<dbReference type="NCBIfam" id="TIGR03854">
    <property type="entry name" value="F420_MSMEG_3544"/>
    <property type="match status" value="1"/>
</dbReference>
<dbReference type="Pfam" id="PF00296">
    <property type="entry name" value="Bac_luciferase"/>
    <property type="match status" value="1"/>
</dbReference>
<accession>A0A1C3NTL8</accession>
<dbReference type="GO" id="GO:0016705">
    <property type="term" value="F:oxidoreductase activity, acting on paired donors, with incorporation or reduction of molecular oxygen"/>
    <property type="evidence" value="ECO:0007669"/>
    <property type="project" value="InterPro"/>
</dbReference>
<evidence type="ECO:0000313" key="3">
    <source>
        <dbReference type="EMBL" id="SBW17994.1"/>
    </source>
</evidence>
<proteinExistence type="predicted"/>
<dbReference type="EMBL" id="FLUV01000187">
    <property type="protein sequence ID" value="SBW17994.1"/>
    <property type="molecule type" value="Genomic_DNA"/>
</dbReference>
<evidence type="ECO:0000259" key="2">
    <source>
        <dbReference type="Pfam" id="PF00296"/>
    </source>
</evidence>
<dbReference type="InterPro" id="IPR011251">
    <property type="entry name" value="Luciferase-like_dom"/>
</dbReference>
<feature type="region of interest" description="Disordered" evidence="1">
    <location>
        <begin position="103"/>
        <end position="123"/>
    </location>
</feature>
<gene>
    <name evidence="3" type="ORF">FDG2_0463</name>
</gene>
<dbReference type="InterPro" id="IPR036661">
    <property type="entry name" value="Luciferase-like_sf"/>
</dbReference>
<dbReference type="Proteomes" id="UP000199013">
    <property type="component" value="Unassembled WGS sequence"/>
</dbReference>
<name>A0A1C3NTL8_9ACTN</name>
<feature type="domain" description="Luciferase-like" evidence="2">
    <location>
        <begin position="15"/>
        <end position="230"/>
    </location>
</feature>
<dbReference type="InterPro" id="IPR022402">
    <property type="entry name" value="F420_OxRdatse_MSMEG3544_pred"/>
</dbReference>
<evidence type="ECO:0000313" key="4">
    <source>
        <dbReference type="Proteomes" id="UP000199013"/>
    </source>
</evidence>
<keyword evidence="4" id="KW-1185">Reference proteome</keyword>
<reference evidence="4" key="1">
    <citation type="submission" date="2016-02" db="EMBL/GenBank/DDBJ databases">
        <authorList>
            <person name="Wibberg D."/>
        </authorList>
    </citation>
    <scope>NUCLEOTIDE SEQUENCE [LARGE SCALE GENOMIC DNA]</scope>
</reference>
<organism evidence="3 4">
    <name type="scientific">Candidatus Protofrankia californiensis</name>
    <dbReference type="NCBI Taxonomy" id="1839754"/>
    <lineage>
        <taxon>Bacteria</taxon>
        <taxon>Bacillati</taxon>
        <taxon>Actinomycetota</taxon>
        <taxon>Actinomycetes</taxon>
        <taxon>Frankiales</taxon>
        <taxon>Frankiaceae</taxon>
        <taxon>Protofrankia</taxon>
    </lineage>
</organism>